<sequence>MRHVFGLLTVVAMFTALTGCSSQETNGDDAATETSVGDFSTESGAVSRVVVVRHAERAGSDADPDLASDGTDRANRLAAELASDPGVAVYATPYKRTQQTAAPTAKEWKVDVTTYEPARDPAPFIETVRTDHPTGVVLIVGHSETASSIVASLCGCEVAPIAETDFGNLYWVDLAADGRIVDYQHRTSY</sequence>
<proteinExistence type="predicted"/>
<organism evidence="1 2">
    <name type="scientific">Antrihabitans stalagmiti</name>
    <dbReference type="NCBI Taxonomy" id="2799499"/>
    <lineage>
        <taxon>Bacteria</taxon>
        <taxon>Bacillati</taxon>
        <taxon>Actinomycetota</taxon>
        <taxon>Actinomycetes</taxon>
        <taxon>Mycobacteriales</taxon>
        <taxon>Nocardiaceae</taxon>
        <taxon>Antrihabitans</taxon>
    </lineage>
</organism>
<dbReference type="PROSITE" id="PS51257">
    <property type="entry name" value="PROKAR_LIPOPROTEIN"/>
    <property type="match status" value="1"/>
</dbReference>
<gene>
    <name evidence="1" type="ORF">JGU71_00470</name>
</gene>
<dbReference type="SUPFAM" id="SSF53254">
    <property type="entry name" value="Phosphoglycerate mutase-like"/>
    <property type="match status" value="1"/>
</dbReference>
<dbReference type="CDD" id="cd07067">
    <property type="entry name" value="HP_PGM_like"/>
    <property type="match status" value="1"/>
</dbReference>
<comment type="caution">
    <text evidence="1">The sequence shown here is derived from an EMBL/GenBank/DDBJ whole genome shotgun (WGS) entry which is preliminary data.</text>
</comment>
<keyword evidence="2" id="KW-1185">Reference proteome</keyword>
<dbReference type="InterPro" id="IPR013078">
    <property type="entry name" value="His_Pase_superF_clade-1"/>
</dbReference>
<dbReference type="SMART" id="SM00855">
    <property type="entry name" value="PGAM"/>
    <property type="match status" value="1"/>
</dbReference>
<dbReference type="EMBL" id="JAEMNV010000001">
    <property type="protein sequence ID" value="MBJ8337345.1"/>
    <property type="molecule type" value="Genomic_DNA"/>
</dbReference>
<reference evidence="1" key="1">
    <citation type="submission" date="2020-12" db="EMBL/GenBank/DDBJ databases">
        <title>Antrihabitans popcorni sp. nov. and Antrihabitans auranticaus sp. nov., isolated from a larva cave.</title>
        <authorList>
            <person name="Lee S.D."/>
            <person name="Kim I.S."/>
        </authorList>
    </citation>
    <scope>NUCLEOTIDE SEQUENCE</scope>
    <source>
        <strain evidence="1">YC3-6</strain>
    </source>
</reference>
<protein>
    <submittedName>
        <fullName evidence="1">Histidine phosphatase family protein</fullName>
    </submittedName>
</protein>
<evidence type="ECO:0000313" key="2">
    <source>
        <dbReference type="Proteomes" id="UP000655868"/>
    </source>
</evidence>
<dbReference type="Gene3D" id="3.40.50.1240">
    <property type="entry name" value="Phosphoglycerate mutase-like"/>
    <property type="match status" value="1"/>
</dbReference>
<accession>A0A934NLE6</accession>
<dbReference type="Proteomes" id="UP000655868">
    <property type="component" value="Unassembled WGS sequence"/>
</dbReference>
<name>A0A934NLE6_9NOCA</name>
<dbReference type="Pfam" id="PF00300">
    <property type="entry name" value="His_Phos_1"/>
    <property type="match status" value="1"/>
</dbReference>
<dbReference type="AlphaFoldDB" id="A0A934NLE6"/>
<dbReference type="InterPro" id="IPR029033">
    <property type="entry name" value="His_PPase_superfam"/>
</dbReference>
<evidence type="ECO:0000313" key="1">
    <source>
        <dbReference type="EMBL" id="MBJ8337345.1"/>
    </source>
</evidence>
<dbReference type="RefSeq" id="WP_199700958.1">
    <property type="nucleotide sequence ID" value="NZ_JAEMNV010000001.1"/>
</dbReference>